<organism evidence="2 3">
    <name type="scientific">Polistes dominula</name>
    <name type="common">European paper wasp</name>
    <name type="synonym">Vespa dominula</name>
    <dbReference type="NCBI Taxonomy" id="743375"/>
    <lineage>
        <taxon>Eukaryota</taxon>
        <taxon>Metazoa</taxon>
        <taxon>Ecdysozoa</taxon>
        <taxon>Arthropoda</taxon>
        <taxon>Hexapoda</taxon>
        <taxon>Insecta</taxon>
        <taxon>Pterygota</taxon>
        <taxon>Neoptera</taxon>
        <taxon>Endopterygota</taxon>
        <taxon>Hymenoptera</taxon>
        <taxon>Apocrita</taxon>
        <taxon>Aculeata</taxon>
        <taxon>Vespoidea</taxon>
        <taxon>Vespidae</taxon>
        <taxon>Polistinae</taxon>
        <taxon>Polistini</taxon>
        <taxon>Polistes</taxon>
    </lineage>
</organism>
<evidence type="ECO:0000313" key="3">
    <source>
        <dbReference type="RefSeq" id="XP_015176748.1"/>
    </source>
</evidence>
<reference evidence="3" key="1">
    <citation type="submission" date="2025-08" db="UniProtKB">
        <authorList>
            <consortium name="RefSeq"/>
        </authorList>
    </citation>
    <scope>IDENTIFICATION</scope>
    <source>
        <tissue evidence="3">Whole body</tissue>
    </source>
</reference>
<dbReference type="GeneID" id="107066547"/>
<proteinExistence type="predicted"/>
<dbReference type="RefSeq" id="XP_015176748.1">
    <property type="nucleotide sequence ID" value="XM_015321262.1"/>
</dbReference>
<protein>
    <submittedName>
        <fullName evidence="3">Uncharacterized protein LOC107066547 isoform X1</fullName>
    </submittedName>
</protein>
<name>A0ABM1I961_POLDO</name>
<evidence type="ECO:0000256" key="1">
    <source>
        <dbReference type="SAM" id="MobiDB-lite"/>
    </source>
</evidence>
<keyword evidence="2" id="KW-1185">Reference proteome</keyword>
<feature type="region of interest" description="Disordered" evidence="1">
    <location>
        <begin position="1590"/>
        <end position="1668"/>
    </location>
</feature>
<dbReference type="Proteomes" id="UP000694924">
    <property type="component" value="Unplaced"/>
</dbReference>
<sequence>MITKNKELFHNNKADMMETTLSTTKNTALDTSQKAQTNSTINDRAESNMEKDIKSLTADLFPWVCEFQQKFKVIYRDFSMHKLTELMQYYTRNISVSARECYSRPSRAACLKESISDTLTVFLNIYRMLSENHDRCIYLNYMSDLLAIYINIELKASKRTKEDQGKICARLISCLYVYLEHSTEHLLDTLLKVQFMYRCYHGILNPVIKKIIKNIPFHPESNIMYVRYLLVYRLWRKINSNTPIKNEITSIAVTSLGPPPTFPHLLDDVLPKVPKSQPNPAKLLLHDKFDTRRTCEVFVQFSKESNKSVYTEYREDVRDTTSSSSICDIEKDVNLTSKNVDNFDNNVNSNLSDNSTCNNFISSHHSDKSVTTANETRLKNFCKISDNISDNVSTNINVPKLFTKIKSFSQKKSKKSRKVILIDLTGDVELEKCLINKRRSKKPAWLEEAKKQIGLKSMKTSMKIKSRIQKKLDNTNSSKCETESDYQLQNTTLKTSKITSKDDAVDTFMCDVKNSGNTDSDNPNLIVSSLPKSLTSDKLSSSMIYTTNINNVNVDTTTTTKSSSDNNELSLDAPVEIVDDPTNTRKYNDNDVLVLKKDNIVNNRLKPAVIKRLIEKEISIENEICEKSDGKKKICDLKPQPSIIESISIDSQCNSKDEIDSLNLSKTVEKNSASENVVVYFKNNQDEHGDHNTLVNENVKSACVKEEQDLSTNSYFEKNSESRNTSAIELENSNTNKNIESERCTILKLPINNAYDKKDILINNEILDQQQIFCESQNHSEVFCPGYLNSTVSFSVMNGDDSDLQAEVEIDNCIEVDDYIDVDKMIDPAKNIYDMKENVINIAKYTVINDNEIKRTCKEDIVNNQYVNQSVEYDKQIYNDKDSAQKVIENLDRSKSPSYTVSPTIFQKDVQLLKHSHDSNLIKSKNKGIYEIEEINNDSKISDKEYILHCTELNTEENIDGLSLLASVSQHVPHLKDKSEIQCDQIKVKDYTVLKNTLSNQVINDETDTNDSSNTISQLYENPTSELIKRIIGVYPEDGVYSKKVELCVNLISASNGNVTNTENTSSINNVPRIFQGSMNYETSDTISNVMVPLENNAQSTKENTNVIHNGETVVLLQKSPNSNLYIINKAVENAKNHNDNDMNKITEKFCVSPLSENGSSYEISNALDHNFIQEKHSVDEKKNIKIEPNEDNATLNLEKEELYMKKTSLRTNRISNLQATLQDIDVANVTTINESNDNKHKSSSKSVSVSACRQNIKQEFTTLPPNRIPTNYTVQGYAGMHSHSHEAIESQHSLHISASHPTTLPQSICSNCSAATDLCVPYRKHCKSASCSLQINTTASLHSHVNSNNTYGRSHCSCLNYTYDIVTHCRQCIHSGTDSHVSCIESNTCFLPTHSSVQASTVQEHDRTKNETVIGKLYDDNIVCKVEKDLLQDNTLETIDMKCDTSKLSNTNFYKKLPLKKRLKTMMSMHYKEKQIKTEKLDNYPGIPMMSIAALEPLDTIQKHQNQIVKPVLPLSPNRKDDIHGNYHFTTNLVRRDYCKDIHDTTTHESNITVCQESCHQRTFKTPAQRKEIAASEITAMKRFTSETMATDVRRKKAKEMQSPIKMRRRSSRRNVPKVNYSYTDNDSRSSKRNVPKVNYSYTDNDSRSSKRKVPKVEYSYTDNDPE</sequence>
<accession>A0ABM1I961</accession>
<evidence type="ECO:0000313" key="2">
    <source>
        <dbReference type="Proteomes" id="UP000694924"/>
    </source>
</evidence>
<gene>
    <name evidence="3" type="primary">LOC107066547</name>
</gene>
<feature type="compositionally biased region" description="Basic residues" evidence="1">
    <location>
        <begin position="1607"/>
        <end position="1617"/>
    </location>
</feature>